<dbReference type="EMBL" id="AB714582">
    <property type="protein sequence ID" value="BAM13992.1"/>
    <property type="molecule type" value="Genomic_DNA"/>
</dbReference>
<dbReference type="CDD" id="cd07302">
    <property type="entry name" value="CHD"/>
    <property type="match status" value="1"/>
</dbReference>
<dbReference type="InterPro" id="IPR050697">
    <property type="entry name" value="Adenylyl/Guanylyl_Cyclase_3/4"/>
</dbReference>
<dbReference type="PROSITE" id="PS50125">
    <property type="entry name" value="GUANYLATE_CYCLASE_2"/>
    <property type="match status" value="1"/>
</dbReference>
<keyword evidence="3" id="KW-0614">Plasmid</keyword>
<dbReference type="SUPFAM" id="SSF55073">
    <property type="entry name" value="Nucleotide cyclase"/>
    <property type="match status" value="1"/>
</dbReference>
<evidence type="ECO:0000313" key="3">
    <source>
        <dbReference type="EMBL" id="BAM13992.1"/>
    </source>
</evidence>
<dbReference type="AlphaFoldDB" id="I2FG57"/>
<dbReference type="PANTHER" id="PTHR43081">
    <property type="entry name" value="ADENYLATE CYCLASE, TERMINAL-DIFFERENTIATION SPECIFIC-RELATED"/>
    <property type="match status" value="1"/>
</dbReference>
<dbReference type="Gene3D" id="3.30.70.1230">
    <property type="entry name" value="Nucleotide cyclase"/>
    <property type="match status" value="1"/>
</dbReference>
<dbReference type="InterPro" id="IPR001054">
    <property type="entry name" value="A/G_cyclase"/>
</dbReference>
<feature type="compositionally biased region" description="Polar residues" evidence="1">
    <location>
        <begin position="388"/>
        <end position="398"/>
    </location>
</feature>
<name>I2FG57_9PSED</name>
<organism evidence="3">
    <name type="scientific">Pseudomonas sp. K-62</name>
    <dbReference type="NCBI Taxonomy" id="76885"/>
    <lineage>
        <taxon>Bacteria</taxon>
        <taxon>Pseudomonadati</taxon>
        <taxon>Pseudomonadota</taxon>
        <taxon>Gammaproteobacteria</taxon>
        <taxon>Pseudomonadales</taxon>
        <taxon>Pseudomonadaceae</taxon>
        <taxon>Pseudomonas</taxon>
    </lineage>
</organism>
<feature type="domain" description="Guanylate cyclase" evidence="2">
    <location>
        <begin position="212"/>
        <end position="342"/>
    </location>
</feature>
<geneLocation type="plasmid" evidence="3">
    <name>pMR68</name>
</geneLocation>
<dbReference type="SMART" id="SM00044">
    <property type="entry name" value="CYCc"/>
    <property type="match status" value="1"/>
</dbReference>
<proteinExistence type="predicted"/>
<dbReference type="GO" id="GO:0035556">
    <property type="term" value="P:intracellular signal transduction"/>
    <property type="evidence" value="ECO:0007669"/>
    <property type="project" value="InterPro"/>
</dbReference>
<accession>I2FG57</accession>
<evidence type="ECO:0000259" key="2">
    <source>
        <dbReference type="PROSITE" id="PS50125"/>
    </source>
</evidence>
<evidence type="ECO:0000256" key="1">
    <source>
        <dbReference type="SAM" id="MobiDB-lite"/>
    </source>
</evidence>
<protein>
    <submittedName>
        <fullName evidence="3">Adenylate cyclase protein</fullName>
    </submittedName>
</protein>
<feature type="region of interest" description="Disordered" evidence="1">
    <location>
        <begin position="388"/>
        <end position="407"/>
    </location>
</feature>
<reference evidence="3" key="1">
    <citation type="submission" date="2012-04" db="EMBL/GenBank/DDBJ databases">
        <title>Nucleotide sequence of Pseudomonas sp. K-62 plasmid pMR68 containing mercury resistance genes.</title>
        <authorList>
            <person name="Kiyono M."/>
            <person name="Mochizuki Y."/>
            <person name="Koizawa K."/>
            <person name="Sone Y."/>
            <person name="Nakamura R."/>
            <person name="Pan-Hou H."/>
            <person name="Sakabe K."/>
        </authorList>
    </citation>
    <scope>NUCLEOTIDE SEQUENCE</scope>
    <source>
        <strain evidence="3">K-62</strain>
        <plasmid evidence="3">pMR68</plasmid>
    </source>
</reference>
<dbReference type="GO" id="GO:0004016">
    <property type="term" value="F:adenylate cyclase activity"/>
    <property type="evidence" value="ECO:0007669"/>
    <property type="project" value="UniProtKB-ARBA"/>
</dbReference>
<dbReference type="GO" id="GO:0006171">
    <property type="term" value="P:cAMP biosynthetic process"/>
    <property type="evidence" value="ECO:0007669"/>
    <property type="project" value="TreeGrafter"/>
</dbReference>
<dbReference type="PANTHER" id="PTHR43081:SF11">
    <property type="entry name" value="BLR2264 PROTEIN"/>
    <property type="match status" value="1"/>
</dbReference>
<dbReference type="Pfam" id="PF00211">
    <property type="entry name" value="Guanylate_cyc"/>
    <property type="match status" value="1"/>
</dbReference>
<sequence>MIVETDLESMALALAATAAQARSLREFIAGAGTLWAATPLRVERIFMSLRMLHPAFRARTYLWENDAREVRVIEWPHGLANRPGYYHSPDHHVHRTRAELRVPELSETSHHACDLYTTLARQGFVDYLIVPLIFSDGTVNTCSIATRTPTGFPASGLGAFRSLVNTLTLIAERFTALEMVDSTLQTYLGRSASREVLRGKVRAGQGELVRAAILFADLVDFTSLTAQLGPTATVRLLNDYFDVLVGPIEQHGGHVLKFIGDALLAFFPDLPDSQSPTPLEALREIQLRISELNRVRAAAGEVPVWHALCLHYGEVLYGNIGASERLDFTIIGEAVNIAARGVELAKQLRIDHLVTKAFADRFQGSYATVGVHQLRGIPRPIAFLQFQRQPHPGTTSRPSEPAKADAR</sequence>
<dbReference type="RefSeq" id="WP_015061156.1">
    <property type="nucleotide sequence ID" value="NC_019309.1"/>
</dbReference>
<dbReference type="InterPro" id="IPR029787">
    <property type="entry name" value="Nucleotide_cyclase"/>
</dbReference>